<feature type="compositionally biased region" description="Low complexity" evidence="1">
    <location>
        <begin position="11"/>
        <end position="22"/>
    </location>
</feature>
<feature type="compositionally biased region" description="Low complexity" evidence="1">
    <location>
        <begin position="68"/>
        <end position="89"/>
    </location>
</feature>
<evidence type="ECO:0000256" key="1">
    <source>
        <dbReference type="SAM" id="MobiDB-lite"/>
    </source>
</evidence>
<name>A0ABW7ZZG4_9ACTN</name>
<dbReference type="RefSeq" id="WP_397020316.1">
    <property type="nucleotide sequence ID" value="NZ_JBITMB010000002.1"/>
</dbReference>
<sequence>MASALTNDCGTSAKASSSTAMSPGRASASGTILARRPPVGAVNGSGRPGSSVPSARRRTPVPGCQRVTSTGSSATSSPHPASRSASHPSVQTSAG</sequence>
<feature type="compositionally biased region" description="Polar residues" evidence="1">
    <location>
        <begin position="1"/>
        <end position="10"/>
    </location>
</feature>
<keyword evidence="3" id="KW-1185">Reference proteome</keyword>
<gene>
    <name evidence="2" type="ORF">ACIBP5_08095</name>
</gene>
<organism evidence="2 3">
    <name type="scientific">Nonomuraea indica</name>
    <dbReference type="NCBI Taxonomy" id="1581193"/>
    <lineage>
        <taxon>Bacteria</taxon>
        <taxon>Bacillati</taxon>
        <taxon>Actinomycetota</taxon>
        <taxon>Actinomycetes</taxon>
        <taxon>Streptosporangiales</taxon>
        <taxon>Streptosporangiaceae</taxon>
        <taxon>Nonomuraea</taxon>
    </lineage>
</organism>
<evidence type="ECO:0000313" key="2">
    <source>
        <dbReference type="EMBL" id="MFI7439904.1"/>
    </source>
</evidence>
<dbReference type="Proteomes" id="UP001612928">
    <property type="component" value="Unassembled WGS sequence"/>
</dbReference>
<accession>A0ABW7ZZG4</accession>
<evidence type="ECO:0000313" key="3">
    <source>
        <dbReference type="Proteomes" id="UP001612928"/>
    </source>
</evidence>
<protein>
    <submittedName>
        <fullName evidence="2">Uncharacterized protein</fullName>
    </submittedName>
</protein>
<feature type="region of interest" description="Disordered" evidence="1">
    <location>
        <begin position="1"/>
        <end position="95"/>
    </location>
</feature>
<comment type="caution">
    <text evidence="2">The sequence shown here is derived from an EMBL/GenBank/DDBJ whole genome shotgun (WGS) entry which is preliminary data.</text>
</comment>
<reference evidence="2 3" key="1">
    <citation type="submission" date="2024-10" db="EMBL/GenBank/DDBJ databases">
        <title>The Natural Products Discovery Center: Release of the First 8490 Sequenced Strains for Exploring Actinobacteria Biosynthetic Diversity.</title>
        <authorList>
            <person name="Kalkreuter E."/>
            <person name="Kautsar S.A."/>
            <person name="Yang D."/>
            <person name="Bader C.D."/>
            <person name="Teijaro C.N."/>
            <person name="Fluegel L."/>
            <person name="Davis C.M."/>
            <person name="Simpson J.R."/>
            <person name="Lauterbach L."/>
            <person name="Steele A.D."/>
            <person name="Gui C."/>
            <person name="Meng S."/>
            <person name="Li G."/>
            <person name="Viehrig K."/>
            <person name="Ye F."/>
            <person name="Su P."/>
            <person name="Kiefer A.F."/>
            <person name="Nichols A."/>
            <person name="Cepeda A.J."/>
            <person name="Yan W."/>
            <person name="Fan B."/>
            <person name="Jiang Y."/>
            <person name="Adhikari A."/>
            <person name="Zheng C.-J."/>
            <person name="Schuster L."/>
            <person name="Cowan T.M."/>
            <person name="Smanski M.J."/>
            <person name="Chevrette M.G."/>
            <person name="De Carvalho L.P.S."/>
            <person name="Shen B."/>
        </authorList>
    </citation>
    <scope>NUCLEOTIDE SEQUENCE [LARGE SCALE GENOMIC DNA]</scope>
    <source>
        <strain evidence="2 3">NPDC049503</strain>
    </source>
</reference>
<proteinExistence type="predicted"/>
<dbReference type="EMBL" id="JBITMB010000002">
    <property type="protein sequence ID" value="MFI7439904.1"/>
    <property type="molecule type" value="Genomic_DNA"/>
</dbReference>